<protein>
    <submittedName>
        <fullName evidence="1">Uncharacterized protein</fullName>
    </submittedName>
</protein>
<organism evidence="1 2">
    <name type="scientific">Stentor coeruleus</name>
    <dbReference type="NCBI Taxonomy" id="5963"/>
    <lineage>
        <taxon>Eukaryota</taxon>
        <taxon>Sar</taxon>
        <taxon>Alveolata</taxon>
        <taxon>Ciliophora</taxon>
        <taxon>Postciliodesmatophora</taxon>
        <taxon>Heterotrichea</taxon>
        <taxon>Heterotrichida</taxon>
        <taxon>Stentoridae</taxon>
        <taxon>Stentor</taxon>
    </lineage>
</organism>
<reference evidence="1 2" key="1">
    <citation type="submission" date="2016-11" db="EMBL/GenBank/DDBJ databases">
        <title>The macronuclear genome of Stentor coeruleus: a giant cell with tiny introns.</title>
        <authorList>
            <person name="Slabodnick M."/>
            <person name="Ruby J.G."/>
            <person name="Reiff S.B."/>
            <person name="Swart E.C."/>
            <person name="Gosai S."/>
            <person name="Prabakaran S."/>
            <person name="Witkowska E."/>
            <person name="Larue G.E."/>
            <person name="Fisher S."/>
            <person name="Freeman R.M."/>
            <person name="Gunawardena J."/>
            <person name="Chu W."/>
            <person name="Stover N.A."/>
            <person name="Gregory B.D."/>
            <person name="Nowacki M."/>
            <person name="Derisi J."/>
            <person name="Roy S.W."/>
            <person name="Marshall W.F."/>
            <person name="Sood P."/>
        </authorList>
    </citation>
    <scope>NUCLEOTIDE SEQUENCE [LARGE SCALE GENOMIC DNA]</scope>
    <source>
        <strain evidence="1">WM001</strain>
    </source>
</reference>
<name>A0A1R2C5V2_9CILI</name>
<keyword evidence="2" id="KW-1185">Reference proteome</keyword>
<dbReference type="AlphaFoldDB" id="A0A1R2C5V2"/>
<comment type="caution">
    <text evidence="1">The sequence shown here is derived from an EMBL/GenBank/DDBJ whole genome shotgun (WGS) entry which is preliminary data.</text>
</comment>
<accession>A0A1R2C5V2</accession>
<evidence type="ECO:0000313" key="1">
    <source>
        <dbReference type="EMBL" id="OMJ84351.1"/>
    </source>
</evidence>
<evidence type="ECO:0000313" key="2">
    <source>
        <dbReference type="Proteomes" id="UP000187209"/>
    </source>
</evidence>
<dbReference type="EMBL" id="MPUH01000272">
    <property type="protein sequence ID" value="OMJ84351.1"/>
    <property type="molecule type" value="Genomic_DNA"/>
</dbReference>
<dbReference type="Proteomes" id="UP000187209">
    <property type="component" value="Unassembled WGS sequence"/>
</dbReference>
<gene>
    <name evidence="1" type="ORF">SteCoe_14577</name>
</gene>
<proteinExistence type="predicted"/>
<sequence>MKGRMYKPFASCFEEQREMIQRSRPWEKDNEPQVYMWASSIPEKLLHMKGQQGFQHVSEAGINRNTQDFLENNQKYIRGIADPLCKTPSVGSRIVSRVQSPQNITKTFFHNSKFSKATLSCGFESLINSNESASVQVAFSENKQEEFKTKIHFRIPEAKKRLTTASSMKNFVMSIPDRQESGYLVNKYSIPKGLVGTKKSNIGSKVKFRNPVVNEFLQRFEKKNDTFSHIVRRKGLNGWKLVDIKKSIS</sequence>